<comment type="caution">
    <text evidence="3">The sequence shown here is derived from an EMBL/GenBank/DDBJ whole genome shotgun (WGS) entry which is preliminary data.</text>
</comment>
<dbReference type="GO" id="GO:0000981">
    <property type="term" value="F:DNA-binding transcription factor activity, RNA polymerase II-specific"/>
    <property type="evidence" value="ECO:0007669"/>
    <property type="project" value="TreeGrafter"/>
</dbReference>
<dbReference type="Proteomes" id="UP000801492">
    <property type="component" value="Unassembled WGS sequence"/>
</dbReference>
<dbReference type="Pfam" id="PF00010">
    <property type="entry name" value="HLH"/>
    <property type="match status" value="1"/>
</dbReference>
<protein>
    <recommendedName>
        <fullName evidence="2">BHLH domain-containing protein</fullName>
    </recommendedName>
</protein>
<dbReference type="PROSITE" id="PS50888">
    <property type="entry name" value="BHLH"/>
    <property type="match status" value="1"/>
</dbReference>
<sequence length="214" mass="24211">MEFLQYESNASEETSYSARNCKRRKGYHHNNTENSPENVQPLRQRYQANARERDRTHSQRSETGRHSRTAVSVNIAFTTLRTLIPTEPKDRKLSKIETLRLASSYISHLGTQLLAGPVEQPCLRFSKQILDDDLSNSNRHQVCTFCIAHKKTPIAFSKGQCNAIDNPDAYAMSTSTAVGDPYICPINIENQICYSNSMQTATSIANTDVRSVYF</sequence>
<dbReference type="GO" id="GO:0000977">
    <property type="term" value="F:RNA polymerase II transcription regulatory region sequence-specific DNA binding"/>
    <property type="evidence" value="ECO:0007669"/>
    <property type="project" value="TreeGrafter"/>
</dbReference>
<dbReference type="EMBL" id="VTPC01091049">
    <property type="protein sequence ID" value="KAF2879957.1"/>
    <property type="molecule type" value="Genomic_DNA"/>
</dbReference>
<evidence type="ECO:0000259" key="2">
    <source>
        <dbReference type="PROSITE" id="PS50888"/>
    </source>
</evidence>
<evidence type="ECO:0000313" key="4">
    <source>
        <dbReference type="Proteomes" id="UP000801492"/>
    </source>
</evidence>
<accession>A0A8K0FXG7</accession>
<dbReference type="InterPro" id="IPR011598">
    <property type="entry name" value="bHLH_dom"/>
</dbReference>
<dbReference type="PANTHER" id="PTHR23349">
    <property type="entry name" value="BASIC HELIX-LOOP-HELIX TRANSCRIPTION FACTOR, TWIST"/>
    <property type="match status" value="1"/>
</dbReference>
<dbReference type="SUPFAM" id="SSF47459">
    <property type="entry name" value="HLH, helix-loop-helix DNA-binding domain"/>
    <property type="match status" value="1"/>
</dbReference>
<feature type="compositionally biased region" description="Basic and acidic residues" evidence="1">
    <location>
        <begin position="50"/>
        <end position="65"/>
    </location>
</feature>
<dbReference type="SMART" id="SM00353">
    <property type="entry name" value="HLH"/>
    <property type="match status" value="1"/>
</dbReference>
<dbReference type="GO" id="GO:0032502">
    <property type="term" value="P:developmental process"/>
    <property type="evidence" value="ECO:0007669"/>
    <property type="project" value="TreeGrafter"/>
</dbReference>
<dbReference type="AlphaFoldDB" id="A0A8K0FXG7"/>
<feature type="region of interest" description="Disordered" evidence="1">
    <location>
        <begin position="1"/>
        <end position="70"/>
    </location>
</feature>
<proteinExistence type="predicted"/>
<evidence type="ECO:0000256" key="1">
    <source>
        <dbReference type="SAM" id="MobiDB-lite"/>
    </source>
</evidence>
<feature type="domain" description="BHLH" evidence="2">
    <location>
        <begin position="57"/>
        <end position="109"/>
    </location>
</feature>
<name>A0A8K0FXG7_IGNLU</name>
<keyword evidence="4" id="KW-1185">Reference proteome</keyword>
<dbReference type="GO" id="GO:0046983">
    <property type="term" value="F:protein dimerization activity"/>
    <property type="evidence" value="ECO:0007669"/>
    <property type="project" value="InterPro"/>
</dbReference>
<dbReference type="InterPro" id="IPR036638">
    <property type="entry name" value="HLH_DNA-bd_sf"/>
</dbReference>
<feature type="compositionally biased region" description="Polar residues" evidence="1">
    <location>
        <begin position="1"/>
        <end position="18"/>
    </location>
</feature>
<gene>
    <name evidence="3" type="ORF">ILUMI_26212</name>
</gene>
<dbReference type="Gene3D" id="4.10.280.10">
    <property type="entry name" value="Helix-loop-helix DNA-binding domain"/>
    <property type="match status" value="1"/>
</dbReference>
<dbReference type="InterPro" id="IPR050283">
    <property type="entry name" value="E-box_TF_Regulators"/>
</dbReference>
<dbReference type="PANTHER" id="PTHR23349:SF42">
    <property type="entry name" value="BHLH DOMAIN-CONTAINING PROTEIN"/>
    <property type="match status" value="1"/>
</dbReference>
<evidence type="ECO:0000313" key="3">
    <source>
        <dbReference type="EMBL" id="KAF2879957.1"/>
    </source>
</evidence>
<organism evidence="3 4">
    <name type="scientific">Ignelater luminosus</name>
    <name type="common">Cucubano</name>
    <name type="synonym">Pyrophorus luminosus</name>
    <dbReference type="NCBI Taxonomy" id="2038154"/>
    <lineage>
        <taxon>Eukaryota</taxon>
        <taxon>Metazoa</taxon>
        <taxon>Ecdysozoa</taxon>
        <taxon>Arthropoda</taxon>
        <taxon>Hexapoda</taxon>
        <taxon>Insecta</taxon>
        <taxon>Pterygota</taxon>
        <taxon>Neoptera</taxon>
        <taxon>Endopterygota</taxon>
        <taxon>Coleoptera</taxon>
        <taxon>Polyphaga</taxon>
        <taxon>Elateriformia</taxon>
        <taxon>Elateroidea</taxon>
        <taxon>Elateridae</taxon>
        <taxon>Agrypninae</taxon>
        <taxon>Pyrophorini</taxon>
        <taxon>Ignelater</taxon>
    </lineage>
</organism>
<reference evidence="3" key="1">
    <citation type="submission" date="2019-08" db="EMBL/GenBank/DDBJ databases">
        <title>The genome of the North American firefly Photinus pyralis.</title>
        <authorList>
            <consortium name="Photinus pyralis genome working group"/>
            <person name="Fallon T.R."/>
            <person name="Sander Lower S.E."/>
            <person name="Weng J.-K."/>
        </authorList>
    </citation>
    <scope>NUCLEOTIDE SEQUENCE</scope>
    <source>
        <strain evidence="3">TRF0915ILg1</strain>
        <tissue evidence="3">Whole body</tissue>
    </source>
</reference>
<dbReference type="OrthoDB" id="6106870at2759"/>